<comment type="caution">
    <text evidence="5">The sequence shown here is derived from an EMBL/GenBank/DDBJ whole genome shotgun (WGS) entry which is preliminary data.</text>
</comment>
<name>A0ABT6WQR5_9ACTN</name>
<dbReference type="Pfam" id="PF13385">
    <property type="entry name" value="Laminin_G_3"/>
    <property type="match status" value="1"/>
</dbReference>
<dbReference type="SMART" id="SM00560">
    <property type="entry name" value="LamGL"/>
    <property type="match status" value="1"/>
</dbReference>
<feature type="compositionally biased region" description="Polar residues" evidence="3">
    <location>
        <begin position="988"/>
        <end position="1008"/>
    </location>
</feature>
<evidence type="ECO:0000256" key="3">
    <source>
        <dbReference type="SAM" id="MobiDB-lite"/>
    </source>
</evidence>
<evidence type="ECO:0000256" key="1">
    <source>
        <dbReference type="ARBA" id="ARBA00022729"/>
    </source>
</evidence>
<gene>
    <name evidence="5" type="ORF">QLQ12_25955</name>
</gene>
<dbReference type="InterPro" id="IPR013320">
    <property type="entry name" value="ConA-like_dom_sf"/>
</dbReference>
<keyword evidence="2" id="KW-1015">Disulfide bond</keyword>
<dbReference type="RefSeq" id="WP_282763062.1">
    <property type="nucleotide sequence ID" value="NZ_JASCTH010000017.1"/>
</dbReference>
<proteinExistence type="predicted"/>
<dbReference type="Gene3D" id="2.60.120.200">
    <property type="match status" value="1"/>
</dbReference>
<accession>A0ABT6WQR5</accession>
<feature type="region of interest" description="Disordered" evidence="3">
    <location>
        <begin position="523"/>
        <end position="545"/>
    </location>
</feature>
<evidence type="ECO:0000259" key="4">
    <source>
        <dbReference type="SMART" id="SM00560"/>
    </source>
</evidence>
<dbReference type="EMBL" id="JASCTH010000017">
    <property type="protein sequence ID" value="MDI6102068.1"/>
    <property type="molecule type" value="Genomic_DNA"/>
</dbReference>
<feature type="non-terminal residue" evidence="5">
    <location>
        <position position="1037"/>
    </location>
</feature>
<feature type="region of interest" description="Disordered" evidence="3">
    <location>
        <begin position="219"/>
        <end position="242"/>
    </location>
</feature>
<dbReference type="SUPFAM" id="SSF49899">
    <property type="entry name" value="Concanavalin A-like lectins/glucanases"/>
    <property type="match status" value="1"/>
</dbReference>
<feature type="compositionally biased region" description="Polar residues" evidence="3">
    <location>
        <begin position="535"/>
        <end position="545"/>
    </location>
</feature>
<evidence type="ECO:0000313" key="5">
    <source>
        <dbReference type="EMBL" id="MDI6102068.1"/>
    </source>
</evidence>
<feature type="region of interest" description="Disordered" evidence="3">
    <location>
        <begin position="985"/>
        <end position="1017"/>
    </location>
</feature>
<evidence type="ECO:0000313" key="6">
    <source>
        <dbReference type="Proteomes" id="UP001241758"/>
    </source>
</evidence>
<protein>
    <submittedName>
        <fullName evidence="5">LamG domain-containing protein</fullName>
    </submittedName>
</protein>
<organism evidence="5 6">
    <name type="scientific">Actinoplanes sandaracinus</name>
    <dbReference type="NCBI Taxonomy" id="3045177"/>
    <lineage>
        <taxon>Bacteria</taxon>
        <taxon>Bacillati</taxon>
        <taxon>Actinomycetota</taxon>
        <taxon>Actinomycetes</taxon>
        <taxon>Micromonosporales</taxon>
        <taxon>Micromonosporaceae</taxon>
        <taxon>Actinoplanes</taxon>
    </lineage>
</organism>
<keyword evidence="6" id="KW-1185">Reference proteome</keyword>
<reference evidence="5 6" key="1">
    <citation type="submission" date="2023-05" db="EMBL/GenBank/DDBJ databases">
        <title>Actinoplanes sp. NEAU-A12 genome sequencing.</title>
        <authorList>
            <person name="Wang Z.-S."/>
        </authorList>
    </citation>
    <scope>NUCLEOTIDE SEQUENCE [LARGE SCALE GENOMIC DNA]</scope>
    <source>
        <strain evidence="5 6">NEAU-A12</strain>
    </source>
</reference>
<feature type="compositionally biased region" description="Polar residues" evidence="3">
    <location>
        <begin position="227"/>
        <end position="239"/>
    </location>
</feature>
<dbReference type="InterPro" id="IPR006558">
    <property type="entry name" value="LamG-like"/>
</dbReference>
<feature type="domain" description="LamG-like jellyroll fold" evidence="4">
    <location>
        <begin position="751"/>
        <end position="899"/>
    </location>
</feature>
<keyword evidence="1" id="KW-0732">Signal</keyword>
<dbReference type="Proteomes" id="UP001241758">
    <property type="component" value="Unassembled WGS sequence"/>
</dbReference>
<evidence type="ECO:0000256" key="2">
    <source>
        <dbReference type="ARBA" id="ARBA00023157"/>
    </source>
</evidence>
<sequence length="1037" mass="108477">MIAGLGVPSLTMPAAAACSDVARTESAASELAADCGMPVVVDTLRNEYSQVIAQPDGRMTFESSVLPERVRRGAGWADVDLTLRPGSDGLLRPAASVADVAFSGGGPVPTPLVTLTRGGRTMTMSWPGLLPPPTILDNAATYSEVLSGVDLVVRATETGFTHVLKIKSAAAASAVREVRFELGGDAEVEAVDGGLRAVSNGSVLASSEPAVMWDSRTTAPAGPRTLRSLQQTPPASPSTDEVVGDAARMAPVSVGLSGGDLVLRPDAALLKDAVFPLYVDPEWSIAKVKWAYATNNGSSNSDTSTARVGHNPDTGALYRSFFQFNTSFKHWTLIGKHIESAQVEMELDHSWSCDRTVASMSWSSAINSTPKATWSSMGLLRHLASASGRANQAGGCGVIQGDEDMVFKGAAVTSLMQDASNQSWPAVAFGFTARDAEGKGESTQARWKKFKPGSARLKADYDTRPTTPTDLQVAGMPCGGGAVSVGTLSPTFTAKFHDADGGDSLTGAFEWVEVPAGGMGSVNDNSPGRRAAPPNKTNVSPGASATTATVAVEKNRTYAFRARATDESPYSQTGPWSAWCQFTVDTAVPQVKGTMISNASAPGRTVRFRIESPDADVTTFQYGWDAATKVVAASGTTPRFAEVEVTAQRFGRNVLNLKAIDATLNEGTGFFDFHIVGQPFAPVARWGLEAYPGVPQASALTDQVPAPADSPLTAANVSWPGDARLKDAQTATFNGTSSAATTSAAVVNTAGSFSVAGWVRLGALPGGDVTFATQDGADAAGFELGVRRAGATPVPYWSFALKDSSAQSSGTVAAIAPTALTSGDVGRWVHVAGSFDVVEKKVRLFVDGKKVAEVDRSAAPWSATGRFAVGRGFAGGMASGFWNGAIADVQVFDRALAPDDFTGRLASDPDASGFDEPGILKPIQVGAWDFESAVLCGVTDRRDSCEAPDPSTAWGRWLALTRGADIGAGRDASVKALWLDDQFFPSDDGTTPQTTSEYGRSAVKTGTTPPDGDGNELTLWQDRQVLRTDQSYTVSVW</sequence>